<dbReference type="AlphaFoldDB" id="A0AAD7FIZ5"/>
<evidence type="ECO:0000313" key="1">
    <source>
        <dbReference type="EMBL" id="KAJ7622541.1"/>
    </source>
</evidence>
<sequence>MTMLATALRPRDALGVPTSGALGSRSRRCEHLQRGLRPAAGNLARNSRSQVFAGKYSSFTLSSEVEVELNLCDVDDNITILKMDSVFCDAEHTYRPRCVESLFVDLIHVALRFHLRPPKLERGITESRGSRMLKCTACLFSEPQLPRRSNVQRSSSHLTTWLCSPPPFDDGREVKLTLKLIRIDAGGGNPLRDRRTASLNHWHLLPVFGGNADEHMAFAESQKICIRSYGNSNSDCSDQDASGYSDGCYFCASFSEVHTDCDVQLQSETQRVHSYQLGPLCVAGHRTHHGLFFNIFIPELGSREDLISSILSGRGPS</sequence>
<reference evidence="1" key="1">
    <citation type="submission" date="2023-03" db="EMBL/GenBank/DDBJ databases">
        <title>Massive genome expansion in bonnet fungi (Mycena s.s.) driven by repeated elements and novel gene families across ecological guilds.</title>
        <authorList>
            <consortium name="Lawrence Berkeley National Laboratory"/>
            <person name="Harder C.B."/>
            <person name="Miyauchi S."/>
            <person name="Viragh M."/>
            <person name="Kuo A."/>
            <person name="Thoen E."/>
            <person name="Andreopoulos B."/>
            <person name="Lu D."/>
            <person name="Skrede I."/>
            <person name="Drula E."/>
            <person name="Henrissat B."/>
            <person name="Morin E."/>
            <person name="Kohler A."/>
            <person name="Barry K."/>
            <person name="LaButti K."/>
            <person name="Morin E."/>
            <person name="Salamov A."/>
            <person name="Lipzen A."/>
            <person name="Mereny Z."/>
            <person name="Hegedus B."/>
            <person name="Baldrian P."/>
            <person name="Stursova M."/>
            <person name="Weitz H."/>
            <person name="Taylor A."/>
            <person name="Grigoriev I.V."/>
            <person name="Nagy L.G."/>
            <person name="Martin F."/>
            <person name="Kauserud H."/>
        </authorList>
    </citation>
    <scope>NUCLEOTIDE SEQUENCE</scope>
    <source>
        <strain evidence="1">9284</strain>
    </source>
</reference>
<protein>
    <submittedName>
        <fullName evidence="1">Uncharacterized protein</fullName>
    </submittedName>
</protein>
<accession>A0AAD7FIZ5</accession>
<keyword evidence="2" id="KW-1185">Reference proteome</keyword>
<evidence type="ECO:0000313" key="2">
    <source>
        <dbReference type="Proteomes" id="UP001221142"/>
    </source>
</evidence>
<proteinExistence type="predicted"/>
<dbReference type="EMBL" id="JARKIF010000015">
    <property type="protein sequence ID" value="KAJ7622541.1"/>
    <property type="molecule type" value="Genomic_DNA"/>
</dbReference>
<organism evidence="1 2">
    <name type="scientific">Roridomyces roridus</name>
    <dbReference type="NCBI Taxonomy" id="1738132"/>
    <lineage>
        <taxon>Eukaryota</taxon>
        <taxon>Fungi</taxon>
        <taxon>Dikarya</taxon>
        <taxon>Basidiomycota</taxon>
        <taxon>Agaricomycotina</taxon>
        <taxon>Agaricomycetes</taxon>
        <taxon>Agaricomycetidae</taxon>
        <taxon>Agaricales</taxon>
        <taxon>Marasmiineae</taxon>
        <taxon>Mycenaceae</taxon>
        <taxon>Roridomyces</taxon>
    </lineage>
</organism>
<comment type="caution">
    <text evidence="1">The sequence shown here is derived from an EMBL/GenBank/DDBJ whole genome shotgun (WGS) entry which is preliminary data.</text>
</comment>
<dbReference type="Proteomes" id="UP001221142">
    <property type="component" value="Unassembled WGS sequence"/>
</dbReference>
<name>A0AAD7FIZ5_9AGAR</name>
<gene>
    <name evidence="1" type="ORF">FB45DRAFT_1006392</name>
</gene>